<dbReference type="FunFam" id="3.30.70.890:FF:000001">
    <property type="entry name" value="Galactokinase"/>
    <property type="match status" value="1"/>
</dbReference>
<reference evidence="14 15" key="1">
    <citation type="submission" date="2021-06" db="EMBL/GenBank/DDBJ databases">
        <title>Ulceroglandular infection and bacteremia caused by Francisella salimarina in an immunocompromised patient, France.</title>
        <authorList>
            <person name="Hennebique A."/>
            <person name="Caspar Y."/>
            <person name="Maurin M."/>
            <person name="Boisset S."/>
            <person name="Pelloux I."/>
            <person name="Gallego-Hernanz M.P."/>
            <person name="Burucoa C."/>
            <person name="Cazenave-Roblot F."/>
            <person name="Plouzeau C."/>
            <person name="Rammaert B."/>
        </authorList>
    </citation>
    <scope>NUCLEOTIDE SEQUENCE [LARGE SCALE GENOMIC DNA]</scope>
    <source>
        <strain evidence="14 15">CHUGA-F75</strain>
    </source>
</reference>
<dbReference type="InterPro" id="IPR013750">
    <property type="entry name" value="GHMP_kinase_C_dom"/>
</dbReference>
<dbReference type="PIRSF" id="PIRSF000530">
    <property type="entry name" value="Galactokinase"/>
    <property type="match status" value="1"/>
</dbReference>
<dbReference type="RefSeq" id="WP_216692747.1">
    <property type="nucleotide sequence ID" value="NZ_CP076680.1"/>
</dbReference>
<evidence type="ECO:0000259" key="12">
    <source>
        <dbReference type="Pfam" id="PF08544"/>
    </source>
</evidence>
<dbReference type="InterPro" id="IPR006204">
    <property type="entry name" value="GHMP_kinase_N_dom"/>
</dbReference>
<keyword evidence="5" id="KW-0418">Kinase</keyword>
<dbReference type="PANTHER" id="PTHR10457">
    <property type="entry name" value="MEVALONATE KINASE/GALACTOKINASE"/>
    <property type="match status" value="1"/>
</dbReference>
<dbReference type="GO" id="GO:0005524">
    <property type="term" value="F:ATP binding"/>
    <property type="evidence" value="ECO:0007669"/>
    <property type="project" value="UniProtKB-UniRule"/>
</dbReference>
<evidence type="ECO:0000256" key="6">
    <source>
        <dbReference type="ARBA" id="ARBA00022840"/>
    </source>
</evidence>
<keyword evidence="3" id="KW-0479">Metal-binding</keyword>
<dbReference type="FunFam" id="3.30.230.10:FF:000017">
    <property type="entry name" value="Galactokinase"/>
    <property type="match status" value="1"/>
</dbReference>
<keyword evidence="1" id="KW-0963">Cytoplasm</keyword>
<organism evidence="14 15">
    <name type="scientific">Francisella salimarina</name>
    <dbReference type="NCBI Taxonomy" id="2599927"/>
    <lineage>
        <taxon>Bacteria</taxon>
        <taxon>Pseudomonadati</taxon>
        <taxon>Pseudomonadota</taxon>
        <taxon>Gammaproteobacteria</taxon>
        <taxon>Thiotrichales</taxon>
        <taxon>Francisellaceae</taxon>
        <taxon>Francisella</taxon>
    </lineage>
</organism>
<feature type="domain" description="GHMP kinase C-terminal" evidence="12">
    <location>
        <begin position="282"/>
        <end position="345"/>
    </location>
</feature>
<dbReference type="EC" id="2.7.1.6" evidence="10"/>
<evidence type="ECO:0000256" key="10">
    <source>
        <dbReference type="NCBIfam" id="TIGR00131"/>
    </source>
</evidence>
<evidence type="ECO:0000256" key="7">
    <source>
        <dbReference type="ARBA" id="ARBA00022842"/>
    </source>
</evidence>
<evidence type="ECO:0000259" key="11">
    <source>
        <dbReference type="Pfam" id="PF00288"/>
    </source>
</evidence>
<keyword evidence="4" id="KW-0547">Nucleotide-binding</keyword>
<evidence type="ECO:0000259" key="13">
    <source>
        <dbReference type="Pfam" id="PF10509"/>
    </source>
</evidence>
<keyword evidence="8" id="KW-0299">Galactose metabolism</keyword>
<dbReference type="KEGG" id="fsr:KQR59_04265"/>
<dbReference type="AlphaFoldDB" id="A0AAJ4NQU8"/>
<keyword evidence="2 14" id="KW-0808">Transferase</keyword>
<dbReference type="InterPro" id="IPR019539">
    <property type="entry name" value="GalKase_N"/>
</dbReference>
<dbReference type="GO" id="GO:0006012">
    <property type="term" value="P:galactose metabolic process"/>
    <property type="evidence" value="ECO:0007669"/>
    <property type="project" value="UniProtKB-UniRule"/>
</dbReference>
<name>A0AAJ4NQU8_9GAMM</name>
<dbReference type="GO" id="GO:0005829">
    <property type="term" value="C:cytosol"/>
    <property type="evidence" value="ECO:0007669"/>
    <property type="project" value="TreeGrafter"/>
</dbReference>
<evidence type="ECO:0000256" key="1">
    <source>
        <dbReference type="ARBA" id="ARBA00022490"/>
    </source>
</evidence>
<dbReference type="EMBL" id="CP076680">
    <property type="protein sequence ID" value="QWV00102.1"/>
    <property type="molecule type" value="Genomic_DNA"/>
</dbReference>
<keyword evidence="9" id="KW-0119">Carbohydrate metabolism</keyword>
<dbReference type="GO" id="GO:0004335">
    <property type="term" value="F:galactokinase activity"/>
    <property type="evidence" value="ECO:0007669"/>
    <property type="project" value="UniProtKB-UniRule"/>
</dbReference>
<dbReference type="InterPro" id="IPR000705">
    <property type="entry name" value="Galactokinase"/>
</dbReference>
<evidence type="ECO:0000256" key="2">
    <source>
        <dbReference type="ARBA" id="ARBA00022679"/>
    </source>
</evidence>
<sequence>MMDCIKDNLINRFVKLYDRTPQVFFSPGRVNLIGEHTDYNSGYVMPFAINKGTFISIATRSDNVVNVYSENLDDSTSFNINEIKQEVSNTWQNYIKGVINIIKLDFHKDIRGADIYIFSDLPFGAGLSSSASLNTALAYAYNEIYKLNISKLELAEIAQKVEHEYIGTKCGIMDQMACLFSEQNAATMIDCNDNHCNNIPFELDNLSVLICDTNIKHNLADSAYNKRRQVCEDIAKFNNIKSLRELDIQKLEHTKTNFNNEDYKLALHVYTENQRVIDATNAMISKDWNDLGNLMYQSHNSLKNDYKVSCNELDYLVELSQSFTGVYGARMTGGGFGGSTIHLLPTKLLKSYTKYLEKNYFEKFNIKPTFYISKACQGTHIICDKNN</sequence>
<keyword evidence="15" id="KW-1185">Reference proteome</keyword>
<dbReference type="InterPro" id="IPR006206">
    <property type="entry name" value="Mevalonate/galactokinase"/>
</dbReference>
<accession>A0AAJ4NQU8</accession>
<dbReference type="NCBIfam" id="TIGR00131">
    <property type="entry name" value="gal_kin"/>
    <property type="match status" value="1"/>
</dbReference>
<evidence type="ECO:0000256" key="4">
    <source>
        <dbReference type="ARBA" id="ARBA00022741"/>
    </source>
</evidence>
<dbReference type="PROSITE" id="PS00106">
    <property type="entry name" value="GALACTOKINASE"/>
    <property type="match status" value="1"/>
</dbReference>
<dbReference type="InterPro" id="IPR019741">
    <property type="entry name" value="Galactokinase_CS"/>
</dbReference>
<feature type="domain" description="GHMP kinase N-terminal" evidence="11">
    <location>
        <begin position="93"/>
        <end position="181"/>
    </location>
</feature>
<evidence type="ECO:0000256" key="8">
    <source>
        <dbReference type="ARBA" id="ARBA00023144"/>
    </source>
</evidence>
<dbReference type="Pfam" id="PF10509">
    <property type="entry name" value="GalKase_gal_bdg"/>
    <property type="match status" value="1"/>
</dbReference>
<evidence type="ECO:0000256" key="5">
    <source>
        <dbReference type="ARBA" id="ARBA00022777"/>
    </source>
</evidence>
<dbReference type="PANTHER" id="PTHR10457:SF7">
    <property type="entry name" value="GALACTOKINASE-RELATED"/>
    <property type="match status" value="1"/>
</dbReference>
<dbReference type="GO" id="GO:0046872">
    <property type="term" value="F:metal ion binding"/>
    <property type="evidence" value="ECO:0007669"/>
    <property type="project" value="UniProtKB-KW"/>
</dbReference>
<dbReference type="Pfam" id="PF00288">
    <property type="entry name" value="GHMP_kinases_N"/>
    <property type="match status" value="1"/>
</dbReference>
<protein>
    <recommendedName>
        <fullName evidence="10">Galactokinase</fullName>
        <ecNumber evidence="10">2.7.1.6</ecNumber>
    </recommendedName>
</protein>
<dbReference type="PROSITE" id="PS00627">
    <property type="entry name" value="GHMP_KINASES_ATP"/>
    <property type="match status" value="1"/>
</dbReference>
<keyword evidence="7" id="KW-0460">Magnesium</keyword>
<evidence type="ECO:0000256" key="3">
    <source>
        <dbReference type="ARBA" id="ARBA00022723"/>
    </source>
</evidence>
<dbReference type="InterPro" id="IPR006203">
    <property type="entry name" value="GHMP_knse_ATP-bd_CS"/>
</dbReference>
<dbReference type="Proteomes" id="UP000683421">
    <property type="component" value="Chromosome"/>
</dbReference>
<keyword evidence="6" id="KW-0067">ATP-binding</keyword>
<gene>
    <name evidence="14" type="primary">galK</name>
    <name evidence="14" type="ORF">KQR59_04265</name>
</gene>
<evidence type="ECO:0000256" key="9">
    <source>
        <dbReference type="ARBA" id="ARBA00023277"/>
    </source>
</evidence>
<feature type="domain" description="Galactokinase N-terminal" evidence="13">
    <location>
        <begin position="12"/>
        <end position="58"/>
    </location>
</feature>
<proteinExistence type="predicted"/>
<evidence type="ECO:0000313" key="14">
    <source>
        <dbReference type="EMBL" id="QWV00102.1"/>
    </source>
</evidence>
<evidence type="ECO:0000313" key="15">
    <source>
        <dbReference type="Proteomes" id="UP000683421"/>
    </source>
</evidence>
<dbReference type="Pfam" id="PF08544">
    <property type="entry name" value="GHMP_kinases_C"/>
    <property type="match status" value="1"/>
</dbReference>